<evidence type="ECO:0000313" key="3">
    <source>
        <dbReference type="Proteomes" id="UP000585050"/>
    </source>
</evidence>
<dbReference type="RefSeq" id="WP_168882831.1">
    <property type="nucleotide sequence ID" value="NZ_JABAIL010000003.1"/>
</dbReference>
<sequence length="140" mass="16104">MKKLTLTLFSFFSFVVLQSFVIKPTNISDQSLAAIVGLNFKGDAAKDLINDYLQVINEDNVDYIFNPQNKELVLYLKNGLNNVEVKDFTITSHITNINFEVNNSILLHVSYYNNSDEILLIRAKQYDEFFGEEVRVITEI</sequence>
<evidence type="ECO:0000256" key="1">
    <source>
        <dbReference type="SAM" id="SignalP"/>
    </source>
</evidence>
<organism evidence="2 3">
    <name type="scientific">Flammeovirga agarivorans</name>
    <dbReference type="NCBI Taxonomy" id="2726742"/>
    <lineage>
        <taxon>Bacteria</taxon>
        <taxon>Pseudomonadati</taxon>
        <taxon>Bacteroidota</taxon>
        <taxon>Cytophagia</taxon>
        <taxon>Cytophagales</taxon>
        <taxon>Flammeovirgaceae</taxon>
        <taxon>Flammeovirga</taxon>
    </lineage>
</organism>
<reference evidence="2 3" key="1">
    <citation type="submission" date="2020-04" db="EMBL/GenBank/DDBJ databases">
        <title>Flammeovirga sp. SR4, a novel species isolated from seawater.</title>
        <authorList>
            <person name="Wang X."/>
        </authorList>
    </citation>
    <scope>NUCLEOTIDE SEQUENCE [LARGE SCALE GENOMIC DNA]</scope>
    <source>
        <strain evidence="2 3">SR4</strain>
    </source>
</reference>
<name>A0A7X8SKW2_9BACT</name>
<keyword evidence="1" id="KW-0732">Signal</keyword>
<accession>A0A7X8SKW2</accession>
<keyword evidence="3" id="KW-1185">Reference proteome</keyword>
<dbReference type="AlphaFoldDB" id="A0A7X8SKW2"/>
<protein>
    <recommendedName>
        <fullName evidence="4">DUF4783 domain-containing protein</fullName>
    </recommendedName>
</protein>
<feature type="signal peptide" evidence="1">
    <location>
        <begin position="1"/>
        <end position="19"/>
    </location>
</feature>
<evidence type="ECO:0000313" key="2">
    <source>
        <dbReference type="EMBL" id="NLR92126.1"/>
    </source>
</evidence>
<gene>
    <name evidence="2" type="ORF">HGP29_12945</name>
</gene>
<feature type="chain" id="PRO_5031079036" description="DUF4783 domain-containing protein" evidence="1">
    <location>
        <begin position="20"/>
        <end position="140"/>
    </location>
</feature>
<comment type="caution">
    <text evidence="2">The sequence shown here is derived from an EMBL/GenBank/DDBJ whole genome shotgun (WGS) entry which is preliminary data.</text>
</comment>
<dbReference type="Proteomes" id="UP000585050">
    <property type="component" value="Unassembled WGS sequence"/>
</dbReference>
<proteinExistence type="predicted"/>
<evidence type="ECO:0008006" key="4">
    <source>
        <dbReference type="Google" id="ProtNLM"/>
    </source>
</evidence>
<dbReference type="EMBL" id="JABAIL010000003">
    <property type="protein sequence ID" value="NLR92126.1"/>
    <property type="molecule type" value="Genomic_DNA"/>
</dbReference>